<proteinExistence type="predicted"/>
<name>D6YT50_WADCW</name>
<evidence type="ECO:0000256" key="1">
    <source>
        <dbReference type="SAM" id="MobiDB-lite"/>
    </source>
</evidence>
<keyword evidence="2" id="KW-0472">Membrane</keyword>
<dbReference type="eggNOG" id="COG4970">
    <property type="taxonomic scope" value="Bacteria"/>
</dbReference>
<sequence>MIVRRRFLTLIEMLIVVSILLFVSGVIGFNIRRALMTQRFNTETALFVDSIRLAQDMMLILSRDVYLKVRPWSQDQGMEYFIEVEGGVPKEWESVIKRSHRVMESVHYISFERQDSFPSQPGMLELRFQSRGSMMSKGELRFSSHEDPFTGAAMRRAVCLRGHPQAITSQIVSQVPFRGEMWTACKGSEEDENFFKQLTAYMVEEVLQDQPKKSGSKAEKNHDQTQ</sequence>
<dbReference type="STRING" id="716544.wcw_1908"/>
<dbReference type="EMBL" id="CP001928">
    <property type="protein sequence ID" value="ADI39245.1"/>
    <property type="molecule type" value="Genomic_DNA"/>
</dbReference>
<evidence type="ECO:0000313" key="4">
    <source>
        <dbReference type="Proteomes" id="UP000001505"/>
    </source>
</evidence>
<feature type="compositionally biased region" description="Basic and acidic residues" evidence="1">
    <location>
        <begin position="210"/>
        <end position="226"/>
    </location>
</feature>
<accession>D6YT50</accession>
<dbReference type="HOGENOM" id="CLU_1224333_0_0_0"/>
<evidence type="ECO:0000256" key="2">
    <source>
        <dbReference type="SAM" id="Phobius"/>
    </source>
</evidence>
<keyword evidence="2" id="KW-1133">Transmembrane helix</keyword>
<gene>
    <name evidence="3" type="ordered locus">wcw_1908</name>
</gene>
<feature type="transmembrane region" description="Helical" evidence="2">
    <location>
        <begin position="7"/>
        <end position="29"/>
    </location>
</feature>
<evidence type="ECO:0000313" key="3">
    <source>
        <dbReference type="EMBL" id="ADI39245.1"/>
    </source>
</evidence>
<dbReference type="AlphaFoldDB" id="D6YT50"/>
<keyword evidence="2" id="KW-0812">Transmembrane</keyword>
<dbReference type="KEGG" id="wch:wcw_1908"/>
<keyword evidence="4" id="KW-1185">Reference proteome</keyword>
<organism evidence="3 4">
    <name type="scientific">Waddlia chondrophila (strain ATCC VR-1470 / WSU 86-1044)</name>
    <dbReference type="NCBI Taxonomy" id="716544"/>
    <lineage>
        <taxon>Bacteria</taxon>
        <taxon>Pseudomonadati</taxon>
        <taxon>Chlamydiota</taxon>
        <taxon>Chlamydiia</taxon>
        <taxon>Parachlamydiales</taxon>
        <taxon>Waddliaceae</taxon>
        <taxon>Waddlia</taxon>
    </lineage>
</organism>
<protein>
    <submittedName>
        <fullName evidence="3">Putative membrane protein</fullName>
    </submittedName>
</protein>
<feature type="region of interest" description="Disordered" evidence="1">
    <location>
        <begin position="207"/>
        <end position="226"/>
    </location>
</feature>
<dbReference type="Proteomes" id="UP000001505">
    <property type="component" value="Chromosome"/>
</dbReference>
<reference evidence="3 4" key="1">
    <citation type="journal article" date="2010" name="PLoS ONE">
        <title>The Waddlia genome: a window into chlamydial biology.</title>
        <authorList>
            <person name="Bertelli C."/>
            <person name="Collyn F."/>
            <person name="Croxatto A."/>
            <person name="Ruckert C."/>
            <person name="Polkinghorne A."/>
            <person name="Kebbi-Beghdadi C."/>
            <person name="Goesmann A."/>
            <person name="Vaughan L."/>
            <person name="Greub G."/>
        </authorList>
    </citation>
    <scope>NUCLEOTIDE SEQUENCE [LARGE SCALE GENOMIC DNA]</scope>
    <source>
        <strain evidence="4">ATCC VR-1470 / WSU 86-1044</strain>
    </source>
</reference>